<dbReference type="Pfam" id="PF02754">
    <property type="entry name" value="CCG"/>
    <property type="match status" value="2"/>
</dbReference>
<keyword evidence="2 6" id="KW-0479">Metal-binding</keyword>
<evidence type="ECO:0000313" key="9">
    <source>
        <dbReference type="Proteomes" id="UP000672039"/>
    </source>
</evidence>
<name>A0ABX7WTG8_9GAMM</name>
<evidence type="ECO:0000313" key="8">
    <source>
        <dbReference type="EMBL" id="QTR46807.1"/>
    </source>
</evidence>
<dbReference type="InterPro" id="IPR012257">
    <property type="entry name" value="Glc_ox_4Fe-4S"/>
</dbReference>
<dbReference type="InterPro" id="IPR009051">
    <property type="entry name" value="Helical_ferredxn"/>
</dbReference>
<proteinExistence type="predicted"/>
<evidence type="ECO:0000256" key="6">
    <source>
        <dbReference type="PIRNR" id="PIRNR000139"/>
    </source>
</evidence>
<dbReference type="PROSITE" id="PS00198">
    <property type="entry name" value="4FE4S_FER_1"/>
    <property type="match status" value="2"/>
</dbReference>
<evidence type="ECO:0000256" key="2">
    <source>
        <dbReference type="ARBA" id="ARBA00022723"/>
    </source>
</evidence>
<dbReference type="PANTHER" id="PTHR32479:SF17">
    <property type="entry name" value="GLYCOLATE OXIDASE IRON-SULFUR SUBUNIT"/>
    <property type="match status" value="1"/>
</dbReference>
<feature type="domain" description="4Fe-4S ferredoxin-type" evidence="7">
    <location>
        <begin position="15"/>
        <end position="46"/>
    </location>
</feature>
<comment type="catalytic activity">
    <reaction evidence="6">
        <text>(R)-lactate + A = pyruvate + AH2</text>
        <dbReference type="Rhea" id="RHEA:15089"/>
        <dbReference type="ChEBI" id="CHEBI:13193"/>
        <dbReference type="ChEBI" id="CHEBI:15361"/>
        <dbReference type="ChEBI" id="CHEBI:16004"/>
        <dbReference type="ChEBI" id="CHEBI:17499"/>
    </reaction>
</comment>
<keyword evidence="3" id="KW-0677">Repeat</keyword>
<feature type="domain" description="4Fe-4S ferredoxin-type" evidence="7">
    <location>
        <begin position="70"/>
        <end position="94"/>
    </location>
</feature>
<keyword evidence="6" id="KW-0813">Transport</keyword>
<dbReference type="NCBIfam" id="NF008434">
    <property type="entry name" value="PRK11274.1"/>
    <property type="match status" value="1"/>
</dbReference>
<dbReference type="SUPFAM" id="SSF46548">
    <property type="entry name" value="alpha-helical ferredoxin"/>
    <property type="match status" value="1"/>
</dbReference>
<evidence type="ECO:0000256" key="3">
    <source>
        <dbReference type="ARBA" id="ARBA00022737"/>
    </source>
</evidence>
<keyword evidence="5 6" id="KW-0411">Iron-sulfur</keyword>
<keyword evidence="1 6" id="KW-0004">4Fe-4S</keyword>
<dbReference type="PIRSF" id="PIRSF000139">
    <property type="entry name" value="Glc_ox_4Fe-4S"/>
    <property type="match status" value="1"/>
</dbReference>
<dbReference type="GO" id="GO:0019154">
    <property type="term" value="F:glycolate dehydrogenase activity"/>
    <property type="evidence" value="ECO:0007669"/>
    <property type="project" value="UniProtKB-EC"/>
</dbReference>
<dbReference type="EMBL" id="CP072801">
    <property type="protein sequence ID" value="QTR46807.1"/>
    <property type="molecule type" value="Genomic_DNA"/>
</dbReference>
<keyword evidence="8" id="KW-0560">Oxidoreductase</keyword>
<reference evidence="8 9" key="1">
    <citation type="submission" date="2021-04" db="EMBL/GenBank/DDBJ databases">
        <title>Genomics, taxonomy and metabolism of representatives of sulfur bacteria of the genus Thiothrix: Thiothrix fructosivorans QT, Thiothrix unzii A1T and three new species, Thiothrix subterranea sp. nov., Thiothrix litoralis sp. nov. and 'Candidatus Thiothrix anitrata' sp. nov.</title>
        <authorList>
            <person name="Ravin N.V."/>
            <person name="Smolyakov D."/>
            <person name="Rudenko T.S."/>
            <person name="Mardanov A.V."/>
            <person name="Beletsky A.V."/>
            <person name="Markov N.D."/>
            <person name="Fomenkov A.I."/>
            <person name="Roberts R.J."/>
            <person name="Karnachuk O.V."/>
            <person name="Novikov A."/>
            <person name="Grabovich M.Y."/>
        </authorList>
    </citation>
    <scope>NUCLEOTIDE SEQUENCE [LARGE SCALE GENOMIC DNA]</scope>
    <source>
        <strain evidence="8 9">AS</strain>
    </source>
</reference>
<dbReference type="InterPro" id="IPR017896">
    <property type="entry name" value="4Fe4S_Fe-S-bd"/>
</dbReference>
<dbReference type="RefSeq" id="WP_210223128.1">
    <property type="nucleotide sequence ID" value="NZ_CP072801.1"/>
</dbReference>
<comment type="catalytic activity">
    <reaction evidence="6">
        <text>glycolate + A = glyoxylate + AH2</text>
        <dbReference type="Rhea" id="RHEA:21264"/>
        <dbReference type="ChEBI" id="CHEBI:13193"/>
        <dbReference type="ChEBI" id="CHEBI:17499"/>
        <dbReference type="ChEBI" id="CHEBI:29805"/>
        <dbReference type="ChEBI" id="CHEBI:36655"/>
        <dbReference type="EC" id="1.1.99.14"/>
    </reaction>
</comment>
<accession>A0ABX7WTG8</accession>
<dbReference type="PANTHER" id="PTHR32479">
    <property type="entry name" value="GLYCOLATE OXIDASE IRON-SULFUR SUBUNIT"/>
    <property type="match status" value="1"/>
</dbReference>
<sequence length="412" mass="45820">MQTQILTALRQTHDGKVAEDILRRCVHCGFCNATCPTYQLLGDENDGPRGRIYLIKQLMEGNLENTPDSGRKTLQHLDRCLLCRSCETTCPSGVEYGKLLDIGRHIAEKHVGRDRADKTLRKRLRTYLPKSNLFSIGLTLGRTFKPLLPEKLANKITAPRPAGHWPKARHERWILVLDGCVQPALSPDINAAAARVFDKLGISLVTAPKAGCCGAVSQHLGAPEDALDYMRRNIDAWWPYLSRKEGAVEAILTTASGCGVMIKEYAHHLRHDPEYAIKAERISHLCKDIAEIIINENYQQLAPAQATRVAWHPPCTLQHGQKVRGVVENILLDCGFVLVPVADEHLCCGSAGTYSILQPELSQQLRHNKLANLTQHQPEAIVTANIGCQTHLQEASDLPVMHWIHLLDQANT</sequence>
<evidence type="ECO:0000256" key="4">
    <source>
        <dbReference type="ARBA" id="ARBA00023004"/>
    </source>
</evidence>
<dbReference type="Gene3D" id="1.10.1060.10">
    <property type="entry name" value="Alpha-helical ferredoxin"/>
    <property type="match status" value="1"/>
</dbReference>
<dbReference type="EC" id="1.1.99.14" evidence="6"/>
<dbReference type="Pfam" id="PF13183">
    <property type="entry name" value="Fer4_8"/>
    <property type="match status" value="1"/>
</dbReference>
<evidence type="ECO:0000259" key="7">
    <source>
        <dbReference type="PROSITE" id="PS51379"/>
    </source>
</evidence>
<dbReference type="PROSITE" id="PS51379">
    <property type="entry name" value="4FE4S_FER_2"/>
    <property type="match status" value="2"/>
</dbReference>
<organism evidence="8 9">
    <name type="scientific">Thiothrix litoralis</name>
    <dbReference type="NCBI Taxonomy" id="2891210"/>
    <lineage>
        <taxon>Bacteria</taxon>
        <taxon>Pseudomonadati</taxon>
        <taxon>Pseudomonadota</taxon>
        <taxon>Gammaproteobacteria</taxon>
        <taxon>Thiotrichales</taxon>
        <taxon>Thiotrichaceae</taxon>
        <taxon>Thiothrix</taxon>
    </lineage>
</organism>
<evidence type="ECO:0000256" key="1">
    <source>
        <dbReference type="ARBA" id="ARBA00022485"/>
    </source>
</evidence>
<dbReference type="InterPro" id="IPR017900">
    <property type="entry name" value="4Fe4S_Fe_S_CS"/>
</dbReference>
<dbReference type="Proteomes" id="UP000672039">
    <property type="component" value="Chromosome"/>
</dbReference>
<protein>
    <recommendedName>
        <fullName evidence="6">Glycolate oxidase iron-sulfur subunit</fullName>
        <ecNumber evidence="6">1.1.99.14</ecNumber>
    </recommendedName>
</protein>
<comment type="cofactor">
    <cofactor evidence="6">
        <name>[4Fe-4S] cluster</name>
        <dbReference type="ChEBI" id="CHEBI:49883"/>
    </cofactor>
    <text evidence="6">Binds 2 [4Fe-4S] clusters.</text>
</comment>
<evidence type="ECO:0000256" key="5">
    <source>
        <dbReference type="ARBA" id="ARBA00023014"/>
    </source>
</evidence>
<comment type="function">
    <text evidence="6">Component of a complex that catalyzes the oxidation of glycolate to glyoxylate.</text>
</comment>
<keyword evidence="4 6" id="KW-0408">Iron</keyword>
<keyword evidence="9" id="KW-1185">Reference proteome</keyword>
<gene>
    <name evidence="8" type="primary">glcF</name>
    <name evidence="8" type="ORF">J9253_02330</name>
</gene>
<dbReference type="InterPro" id="IPR004017">
    <property type="entry name" value="Cys_rich_dom"/>
</dbReference>
<keyword evidence="6" id="KW-0249">Electron transport</keyword>